<accession>A0A9D1S8F5</accession>
<dbReference type="SUPFAM" id="SSF52833">
    <property type="entry name" value="Thioredoxin-like"/>
    <property type="match status" value="1"/>
</dbReference>
<evidence type="ECO:0000313" key="1">
    <source>
        <dbReference type="EMBL" id="HIU50273.1"/>
    </source>
</evidence>
<dbReference type="Proteomes" id="UP000824118">
    <property type="component" value="Unassembled WGS sequence"/>
</dbReference>
<evidence type="ECO:0000313" key="2">
    <source>
        <dbReference type="Proteomes" id="UP000824118"/>
    </source>
</evidence>
<dbReference type="Pfam" id="PF01257">
    <property type="entry name" value="2Fe-2S_thioredx"/>
    <property type="match status" value="1"/>
</dbReference>
<organism evidence="1 2">
    <name type="scientific">Candidatus Limousia pullorum</name>
    <dbReference type="NCBI Taxonomy" id="2840860"/>
    <lineage>
        <taxon>Bacteria</taxon>
        <taxon>Bacillati</taxon>
        <taxon>Bacillota</taxon>
        <taxon>Clostridia</taxon>
        <taxon>Eubacteriales</taxon>
        <taxon>Oscillospiraceae</taxon>
        <taxon>Oscillospiraceae incertae sedis</taxon>
        <taxon>Candidatus Limousia</taxon>
    </lineage>
</organism>
<gene>
    <name evidence="1" type="ORF">IAD22_04600</name>
</gene>
<dbReference type="CDD" id="cd02980">
    <property type="entry name" value="TRX_Fd_family"/>
    <property type="match status" value="1"/>
</dbReference>
<reference evidence="1" key="1">
    <citation type="submission" date="2020-10" db="EMBL/GenBank/DDBJ databases">
        <authorList>
            <person name="Gilroy R."/>
        </authorList>
    </citation>
    <scope>NUCLEOTIDE SEQUENCE</scope>
    <source>
        <strain evidence="1">ChiGjej1B1-1684</strain>
    </source>
</reference>
<dbReference type="AlphaFoldDB" id="A0A9D1S8F5"/>
<name>A0A9D1S8F5_9FIRM</name>
<sequence length="82" mass="9062">MDIFVCIGSSCHLKGSYDIVNLMTKSLEENGLTDKVNLSGAFCFGKCSGDGVTVKIDDEIISGVNKENFKEIFNSYVLRKFK</sequence>
<comment type="caution">
    <text evidence="1">The sequence shown here is derived from an EMBL/GenBank/DDBJ whole genome shotgun (WGS) entry which is preliminary data.</text>
</comment>
<dbReference type="EMBL" id="DVNG01000066">
    <property type="protein sequence ID" value="HIU50273.1"/>
    <property type="molecule type" value="Genomic_DNA"/>
</dbReference>
<protein>
    <submittedName>
        <fullName evidence="1">(2Fe-2S) ferredoxin domain-containing protein</fullName>
    </submittedName>
</protein>
<dbReference type="Gene3D" id="3.40.30.10">
    <property type="entry name" value="Glutaredoxin"/>
    <property type="match status" value="1"/>
</dbReference>
<reference evidence="1" key="2">
    <citation type="journal article" date="2021" name="PeerJ">
        <title>Extensive microbial diversity within the chicken gut microbiome revealed by metagenomics and culture.</title>
        <authorList>
            <person name="Gilroy R."/>
            <person name="Ravi A."/>
            <person name="Getino M."/>
            <person name="Pursley I."/>
            <person name="Horton D.L."/>
            <person name="Alikhan N.F."/>
            <person name="Baker D."/>
            <person name="Gharbi K."/>
            <person name="Hall N."/>
            <person name="Watson M."/>
            <person name="Adriaenssens E.M."/>
            <person name="Foster-Nyarko E."/>
            <person name="Jarju S."/>
            <person name="Secka A."/>
            <person name="Antonio M."/>
            <person name="Oren A."/>
            <person name="Chaudhuri R.R."/>
            <person name="La Ragione R."/>
            <person name="Hildebrand F."/>
            <person name="Pallen M.J."/>
        </authorList>
    </citation>
    <scope>NUCLEOTIDE SEQUENCE</scope>
    <source>
        <strain evidence="1">ChiGjej1B1-1684</strain>
    </source>
</reference>
<dbReference type="InterPro" id="IPR036249">
    <property type="entry name" value="Thioredoxin-like_sf"/>
</dbReference>
<proteinExistence type="predicted"/>